<dbReference type="EC" id="2.7.13.3" evidence="2"/>
<dbReference type="GO" id="GO:0005886">
    <property type="term" value="C:plasma membrane"/>
    <property type="evidence" value="ECO:0007669"/>
    <property type="project" value="TreeGrafter"/>
</dbReference>
<dbReference type="EMBL" id="CP002543">
    <property type="protein sequence ID" value="ADY73457.1"/>
    <property type="molecule type" value="Genomic_DNA"/>
</dbReference>
<dbReference type="PANTHER" id="PTHR43047">
    <property type="entry name" value="TWO-COMPONENT HISTIDINE PROTEIN KINASE"/>
    <property type="match status" value="1"/>
</dbReference>
<dbReference type="eggNOG" id="COG3852">
    <property type="taxonomic scope" value="Bacteria"/>
</dbReference>
<evidence type="ECO:0000256" key="1">
    <source>
        <dbReference type="ARBA" id="ARBA00000085"/>
    </source>
</evidence>
<protein>
    <recommendedName>
        <fullName evidence="2">histidine kinase</fullName>
        <ecNumber evidence="2">2.7.13.3</ecNumber>
    </recommendedName>
</protein>
<sequence>MKVEDLLFSFPFPIAITDGEGRITYTNQKFELLFNKSFKYLKGKKIAEFFQKRKEVEEKIKKAHTDLLEIFGFRDGEYYLTFSPLYVSSKVEGVMVIIQAVEENPFNQDILFFLKGLSHEIRNPLSGIKGAAKLFSQIKEYDEELITVLLEETERIERLLDNVIKSFDFSILNFCKVNIHRIIQNVVKLFEPVLSEKEISVVYDFDPSLPEILLDGDKITQAIMNIFKNAIEAVSDSEKKLIKIETGYAIQPSGFIFIRIKDTGIGMDENELKSFLLPFFSTKESGTGLGAFITSEIIKRHGGDLKVKSQKGIGTEITILLPMKRSDGEDSHC</sequence>
<dbReference type="CDD" id="cd00130">
    <property type="entry name" value="PAS"/>
    <property type="match status" value="1"/>
</dbReference>
<dbReference type="SUPFAM" id="SSF55785">
    <property type="entry name" value="PYP-like sensor domain (PAS domain)"/>
    <property type="match status" value="1"/>
</dbReference>
<evidence type="ECO:0000256" key="5">
    <source>
        <dbReference type="ARBA" id="ARBA00022777"/>
    </source>
</evidence>
<dbReference type="Proteomes" id="UP000007102">
    <property type="component" value="Chromosome"/>
</dbReference>
<name>F0S3N5_DESTD</name>
<dbReference type="InterPro" id="IPR003661">
    <property type="entry name" value="HisK_dim/P_dom"/>
</dbReference>
<dbReference type="InterPro" id="IPR013656">
    <property type="entry name" value="PAS_4"/>
</dbReference>
<dbReference type="InParanoid" id="F0S3N5"/>
<dbReference type="InterPro" id="IPR005467">
    <property type="entry name" value="His_kinase_dom"/>
</dbReference>
<dbReference type="SMART" id="SM00388">
    <property type="entry name" value="HisKA"/>
    <property type="match status" value="1"/>
</dbReference>
<dbReference type="Gene3D" id="1.10.287.130">
    <property type="match status" value="1"/>
</dbReference>
<evidence type="ECO:0000256" key="4">
    <source>
        <dbReference type="ARBA" id="ARBA00022679"/>
    </source>
</evidence>
<dbReference type="Pfam" id="PF08448">
    <property type="entry name" value="PAS_4"/>
    <property type="match status" value="1"/>
</dbReference>
<dbReference type="PROSITE" id="PS50109">
    <property type="entry name" value="HIS_KIN"/>
    <property type="match status" value="1"/>
</dbReference>
<dbReference type="STRING" id="868864.Dester_0816"/>
<dbReference type="OrthoDB" id="9784397at2"/>
<dbReference type="Gene3D" id="3.30.450.20">
    <property type="entry name" value="PAS domain"/>
    <property type="match status" value="1"/>
</dbReference>
<dbReference type="SMART" id="SM00387">
    <property type="entry name" value="HATPase_c"/>
    <property type="match status" value="1"/>
</dbReference>
<dbReference type="Pfam" id="PF00512">
    <property type="entry name" value="HisKA"/>
    <property type="match status" value="1"/>
</dbReference>
<dbReference type="InterPro" id="IPR003594">
    <property type="entry name" value="HATPase_dom"/>
</dbReference>
<dbReference type="InterPro" id="IPR004358">
    <property type="entry name" value="Sig_transdc_His_kin-like_C"/>
</dbReference>
<keyword evidence="4" id="KW-0808">Transferase</keyword>
<dbReference type="Gene3D" id="3.30.565.10">
    <property type="entry name" value="Histidine kinase-like ATPase, C-terminal domain"/>
    <property type="match status" value="1"/>
</dbReference>
<dbReference type="SMART" id="SM00091">
    <property type="entry name" value="PAS"/>
    <property type="match status" value="1"/>
</dbReference>
<dbReference type="SUPFAM" id="SSF47384">
    <property type="entry name" value="Homodimeric domain of signal transducing histidine kinase"/>
    <property type="match status" value="1"/>
</dbReference>
<accession>F0S3N5</accession>
<dbReference type="GO" id="GO:0009927">
    <property type="term" value="F:histidine phosphotransfer kinase activity"/>
    <property type="evidence" value="ECO:0007669"/>
    <property type="project" value="TreeGrafter"/>
</dbReference>
<dbReference type="InterPro" id="IPR000014">
    <property type="entry name" value="PAS"/>
</dbReference>
<keyword evidence="3" id="KW-0597">Phosphoprotein</keyword>
<proteinExistence type="predicted"/>
<gene>
    <name evidence="7" type="ordered locus">Dester_0816</name>
</gene>
<evidence type="ECO:0000313" key="7">
    <source>
        <dbReference type="EMBL" id="ADY73457.1"/>
    </source>
</evidence>
<dbReference type="HOGENOM" id="CLU_000445_114_39_0"/>
<reference evidence="7 8" key="1">
    <citation type="journal article" date="2011" name="Stand. Genomic Sci.">
        <title>Complete genome sequence of the thermophilic sulfur-reducer Desulfurobacterium thermolithotrophum type strain (BSA(T)) from a deep-sea hydrothermal vent.</title>
        <authorList>
            <person name="Goker M."/>
            <person name="Daligault H."/>
            <person name="Mwirichia R."/>
            <person name="Lapidus A."/>
            <person name="Lucas S."/>
            <person name="Deshpande S."/>
            <person name="Pagani I."/>
            <person name="Tapia R."/>
            <person name="Cheng J.F."/>
            <person name="Goodwin L."/>
            <person name="Pitluck S."/>
            <person name="Liolios K."/>
            <person name="Ivanova N."/>
            <person name="Mavromatis K."/>
            <person name="Mikhailova N."/>
            <person name="Pati A."/>
            <person name="Chen A."/>
            <person name="Palaniappan K."/>
            <person name="Han C."/>
            <person name="Land M."/>
            <person name="Hauser L."/>
            <person name="Pan C."/>
            <person name="Brambilla E.M."/>
            <person name="Rohde M."/>
            <person name="Spring S."/>
            <person name="Sikorski J."/>
            <person name="Wirth R."/>
            <person name="Detter J.C."/>
            <person name="Woyke T."/>
            <person name="Bristow J."/>
            <person name="Eisen J.A."/>
            <person name="Markowitz V."/>
            <person name="Hugenholtz P."/>
            <person name="Kyrpides N.C."/>
            <person name="Klenk H.P."/>
        </authorList>
    </citation>
    <scope>NUCLEOTIDE SEQUENCE [LARGE SCALE GENOMIC DNA]</scope>
    <source>
        <strain evidence="8">DSM 11699 / BSA</strain>
    </source>
</reference>
<keyword evidence="8" id="KW-1185">Reference proteome</keyword>
<dbReference type="InterPro" id="IPR035965">
    <property type="entry name" value="PAS-like_dom_sf"/>
</dbReference>
<comment type="catalytic activity">
    <reaction evidence="1">
        <text>ATP + protein L-histidine = ADP + protein N-phospho-L-histidine.</text>
        <dbReference type="EC" id="2.7.13.3"/>
    </reaction>
</comment>
<dbReference type="InterPro" id="IPR036890">
    <property type="entry name" value="HATPase_C_sf"/>
</dbReference>
<reference evidence="8" key="2">
    <citation type="submission" date="2011-02" db="EMBL/GenBank/DDBJ databases">
        <title>The complete genome of Desulfurobacterium thermolithotrophum DSM 11699.</title>
        <authorList>
            <consortium name="US DOE Joint Genome Institute (JGI-PGF)"/>
            <person name="Lucas S."/>
            <person name="Copeland A."/>
            <person name="Lapidus A."/>
            <person name="Bruce D."/>
            <person name="Goodwin L."/>
            <person name="Pitluck S."/>
            <person name="Kyrpides N."/>
            <person name="Mavromatis K."/>
            <person name="Pagani I."/>
            <person name="Ivanova N."/>
            <person name="Mikhailova N."/>
            <person name="Daligault H."/>
            <person name="Detter J.C."/>
            <person name="Tapia R."/>
            <person name="Han C."/>
            <person name="Land M."/>
            <person name="Hauser L."/>
            <person name="Markowitz V."/>
            <person name="Cheng J.-F."/>
            <person name="Hugenholtz P."/>
            <person name="Woyke T."/>
            <person name="Wu D."/>
            <person name="Spring S."/>
            <person name="Brambilla E."/>
            <person name="Klenk H.-P."/>
            <person name="Eisen J.A."/>
        </authorList>
    </citation>
    <scope>NUCLEOTIDE SEQUENCE [LARGE SCALE GENOMIC DNA]</scope>
    <source>
        <strain evidence="8">DSM 11699 / BSA</strain>
    </source>
</reference>
<dbReference type="KEGG" id="dte:Dester_0816"/>
<evidence type="ECO:0000259" key="6">
    <source>
        <dbReference type="PROSITE" id="PS50109"/>
    </source>
</evidence>
<dbReference type="Pfam" id="PF02518">
    <property type="entry name" value="HATPase_c"/>
    <property type="match status" value="1"/>
</dbReference>
<keyword evidence="5 7" id="KW-0418">Kinase</keyword>
<dbReference type="PANTHER" id="PTHR43047:SF72">
    <property type="entry name" value="OSMOSENSING HISTIDINE PROTEIN KINASE SLN1"/>
    <property type="match status" value="1"/>
</dbReference>
<dbReference type="InterPro" id="IPR036097">
    <property type="entry name" value="HisK_dim/P_sf"/>
</dbReference>
<organism evidence="7 8">
    <name type="scientific">Desulfurobacterium thermolithotrophum (strain DSM 11699 / BSA)</name>
    <dbReference type="NCBI Taxonomy" id="868864"/>
    <lineage>
        <taxon>Bacteria</taxon>
        <taxon>Pseudomonadati</taxon>
        <taxon>Aquificota</taxon>
        <taxon>Aquificia</taxon>
        <taxon>Desulfurobacteriales</taxon>
        <taxon>Desulfurobacteriaceae</taxon>
        <taxon>Desulfurobacterium</taxon>
    </lineage>
</organism>
<evidence type="ECO:0000256" key="2">
    <source>
        <dbReference type="ARBA" id="ARBA00012438"/>
    </source>
</evidence>
<feature type="domain" description="Histidine kinase" evidence="6">
    <location>
        <begin position="116"/>
        <end position="325"/>
    </location>
</feature>
<dbReference type="SUPFAM" id="SSF55874">
    <property type="entry name" value="ATPase domain of HSP90 chaperone/DNA topoisomerase II/histidine kinase"/>
    <property type="match status" value="1"/>
</dbReference>
<dbReference type="AlphaFoldDB" id="F0S3N5"/>
<dbReference type="RefSeq" id="WP_013638411.1">
    <property type="nucleotide sequence ID" value="NC_015185.1"/>
</dbReference>
<evidence type="ECO:0000313" key="8">
    <source>
        <dbReference type="Proteomes" id="UP000007102"/>
    </source>
</evidence>
<dbReference type="CDD" id="cd00082">
    <property type="entry name" value="HisKA"/>
    <property type="match status" value="1"/>
</dbReference>
<dbReference type="FunCoup" id="F0S3N5">
    <property type="interactions" value="53"/>
</dbReference>
<dbReference type="PRINTS" id="PR00344">
    <property type="entry name" value="BCTRLSENSOR"/>
</dbReference>
<evidence type="ECO:0000256" key="3">
    <source>
        <dbReference type="ARBA" id="ARBA00022553"/>
    </source>
</evidence>
<dbReference type="GO" id="GO:0000155">
    <property type="term" value="F:phosphorelay sensor kinase activity"/>
    <property type="evidence" value="ECO:0007669"/>
    <property type="project" value="InterPro"/>
</dbReference>